<keyword evidence="6" id="KW-1185">Reference proteome</keyword>
<comment type="caution">
    <text evidence="5">The sequence shown here is derived from an EMBL/GenBank/DDBJ whole genome shotgun (WGS) entry which is preliminary data.</text>
</comment>
<name>A0A2G9FZ29_9LAMI</name>
<organism evidence="5 6">
    <name type="scientific">Handroanthus impetiginosus</name>
    <dbReference type="NCBI Taxonomy" id="429701"/>
    <lineage>
        <taxon>Eukaryota</taxon>
        <taxon>Viridiplantae</taxon>
        <taxon>Streptophyta</taxon>
        <taxon>Embryophyta</taxon>
        <taxon>Tracheophyta</taxon>
        <taxon>Spermatophyta</taxon>
        <taxon>Magnoliopsida</taxon>
        <taxon>eudicotyledons</taxon>
        <taxon>Gunneridae</taxon>
        <taxon>Pentapetalae</taxon>
        <taxon>asterids</taxon>
        <taxon>lamiids</taxon>
        <taxon>Lamiales</taxon>
        <taxon>Bignoniaceae</taxon>
        <taxon>Crescentiina</taxon>
        <taxon>Tabebuia alliance</taxon>
        <taxon>Handroanthus</taxon>
    </lineage>
</organism>
<evidence type="ECO:0000256" key="1">
    <source>
        <dbReference type="ARBA" id="ARBA00004123"/>
    </source>
</evidence>
<protein>
    <recommendedName>
        <fullName evidence="7">Homeobox domain-containing protein</fullName>
    </recommendedName>
</protein>
<gene>
    <name evidence="5" type="ORF">CDL12_29194</name>
</gene>
<dbReference type="PANTHER" id="PTHR45714">
    <property type="entry name" value="HOMEOBOX-LEUCINE ZIPPER PROTEIN HAT14"/>
    <property type="match status" value="1"/>
</dbReference>
<evidence type="ECO:0000313" key="5">
    <source>
        <dbReference type="EMBL" id="PIM98325.1"/>
    </source>
</evidence>
<evidence type="ECO:0000256" key="2">
    <source>
        <dbReference type="ARBA" id="ARBA00023015"/>
    </source>
</evidence>
<dbReference type="InterPro" id="IPR050762">
    <property type="entry name" value="HD-ZIP_Homeobox_LZ_Class_II"/>
</dbReference>
<sequence>MDHENDEVCLELGLGERIPKRDHSRKNKRFFFLDLSIPIHSSDRIISAGSSSSLKILGEDEKEGSKNSFSSGSKDDDDNNCSKNFSRKKLRLTRDQTTLLEDSFRQHTTLNMVYI</sequence>
<reference evidence="6" key="1">
    <citation type="journal article" date="2018" name="Gigascience">
        <title>Genome assembly of the Pink Ipe (Handroanthus impetiginosus, Bignoniaceae), a highly valued, ecologically keystone Neotropical timber forest tree.</title>
        <authorList>
            <person name="Silva-Junior O.B."/>
            <person name="Grattapaglia D."/>
            <person name="Novaes E."/>
            <person name="Collevatti R.G."/>
        </authorList>
    </citation>
    <scope>NUCLEOTIDE SEQUENCE [LARGE SCALE GENOMIC DNA]</scope>
    <source>
        <strain evidence="6">cv. UFG-1</strain>
    </source>
</reference>
<proteinExistence type="predicted"/>
<feature type="region of interest" description="Disordered" evidence="4">
    <location>
        <begin position="57"/>
        <end position="85"/>
    </location>
</feature>
<evidence type="ECO:0000313" key="6">
    <source>
        <dbReference type="Proteomes" id="UP000231279"/>
    </source>
</evidence>
<dbReference type="AlphaFoldDB" id="A0A2G9FZ29"/>
<accession>A0A2G9FZ29</accession>
<dbReference type="Proteomes" id="UP000231279">
    <property type="component" value="Unassembled WGS sequence"/>
</dbReference>
<evidence type="ECO:0000256" key="3">
    <source>
        <dbReference type="ARBA" id="ARBA00023163"/>
    </source>
</evidence>
<keyword evidence="3" id="KW-0804">Transcription</keyword>
<dbReference type="PANTHER" id="PTHR45714:SF72">
    <property type="entry name" value="HOMEOBOX-LEUCINE ZIPPER PROTEIN HOX26-RELATED"/>
    <property type="match status" value="1"/>
</dbReference>
<dbReference type="EMBL" id="NKXS01008501">
    <property type="protein sequence ID" value="PIM98325.1"/>
    <property type="molecule type" value="Genomic_DNA"/>
</dbReference>
<dbReference type="OrthoDB" id="6159439at2759"/>
<dbReference type="GO" id="GO:0005634">
    <property type="term" value="C:nucleus"/>
    <property type="evidence" value="ECO:0007669"/>
    <property type="project" value="UniProtKB-SubCell"/>
</dbReference>
<keyword evidence="2" id="KW-0805">Transcription regulation</keyword>
<evidence type="ECO:0000256" key="4">
    <source>
        <dbReference type="SAM" id="MobiDB-lite"/>
    </source>
</evidence>
<evidence type="ECO:0008006" key="7">
    <source>
        <dbReference type="Google" id="ProtNLM"/>
    </source>
</evidence>
<comment type="subcellular location">
    <subcellularLocation>
        <location evidence="1">Nucleus</location>
    </subcellularLocation>
</comment>